<keyword evidence="6 9" id="KW-0418">Kinase</keyword>
<name>A0AA37T4R4_9GAMM</name>
<keyword evidence="8 9" id="KW-0460">Magnesium</keyword>
<feature type="binding site" evidence="9">
    <location>
        <begin position="275"/>
        <end position="279"/>
    </location>
    <ligand>
        <name>ATP</name>
        <dbReference type="ChEBI" id="CHEBI:30616"/>
    </ligand>
</feature>
<keyword evidence="4 9" id="KW-0479">Metal-binding</keyword>
<comment type="subcellular location">
    <subcellularLocation>
        <location evidence="9">Cytoplasm</location>
    </subcellularLocation>
</comment>
<feature type="binding site" evidence="9">
    <location>
        <position position="326"/>
    </location>
    <ligand>
        <name>Mg(2+)</name>
        <dbReference type="ChEBI" id="CHEBI:18420"/>
    </ligand>
</feature>
<dbReference type="Proteomes" id="UP001156870">
    <property type="component" value="Unassembled WGS sequence"/>
</dbReference>
<feature type="binding site" evidence="9">
    <location>
        <begin position="155"/>
        <end position="159"/>
    </location>
    <ligand>
        <name>ATP</name>
        <dbReference type="ChEBI" id="CHEBI:30616"/>
    </ligand>
</feature>
<dbReference type="InterPro" id="IPR043129">
    <property type="entry name" value="ATPase_NBD"/>
</dbReference>
<dbReference type="EMBL" id="BSPD01000020">
    <property type="protein sequence ID" value="GLS24977.1"/>
    <property type="molecule type" value="Genomic_DNA"/>
</dbReference>
<keyword evidence="2 9" id="KW-0963">Cytoplasm</keyword>
<comment type="function">
    <text evidence="9">Catalyzes the formation of acetyl phosphate from acetate and ATP. Can also catalyze the reverse reaction.</text>
</comment>
<dbReference type="Gene3D" id="3.30.420.40">
    <property type="match status" value="2"/>
</dbReference>
<evidence type="ECO:0000256" key="6">
    <source>
        <dbReference type="ARBA" id="ARBA00022777"/>
    </source>
</evidence>
<dbReference type="InterPro" id="IPR004372">
    <property type="entry name" value="Ac/propionate_kinase"/>
</dbReference>
<comment type="caution">
    <text evidence="11">The sequence shown here is derived from an EMBL/GenBank/DDBJ whole genome shotgun (WGS) entry which is preliminary data.</text>
</comment>
<dbReference type="GO" id="GO:0005829">
    <property type="term" value="C:cytosol"/>
    <property type="evidence" value="ECO:0007669"/>
    <property type="project" value="TreeGrafter"/>
</dbReference>
<dbReference type="PANTHER" id="PTHR21060">
    <property type="entry name" value="ACETATE KINASE"/>
    <property type="match status" value="1"/>
</dbReference>
<keyword evidence="5 9" id="KW-0547">Nucleotide-binding</keyword>
<evidence type="ECO:0000256" key="8">
    <source>
        <dbReference type="ARBA" id="ARBA00022842"/>
    </source>
</evidence>
<dbReference type="PROSITE" id="PS01076">
    <property type="entry name" value="ACETATE_KINASE_2"/>
    <property type="match status" value="1"/>
</dbReference>
<keyword evidence="12" id="KW-1185">Reference proteome</keyword>
<evidence type="ECO:0000313" key="12">
    <source>
        <dbReference type="Proteomes" id="UP001156870"/>
    </source>
</evidence>
<evidence type="ECO:0000256" key="10">
    <source>
        <dbReference type="RuleBase" id="RU003835"/>
    </source>
</evidence>
<evidence type="ECO:0000256" key="4">
    <source>
        <dbReference type="ARBA" id="ARBA00022723"/>
    </source>
</evidence>
<evidence type="ECO:0000256" key="9">
    <source>
        <dbReference type="HAMAP-Rule" id="MF_00020"/>
    </source>
</evidence>
<evidence type="ECO:0000313" key="11">
    <source>
        <dbReference type="EMBL" id="GLS24977.1"/>
    </source>
</evidence>
<comment type="catalytic activity">
    <reaction evidence="9">
        <text>acetate + ATP = acetyl phosphate + ADP</text>
        <dbReference type="Rhea" id="RHEA:11352"/>
        <dbReference type="ChEBI" id="CHEBI:22191"/>
        <dbReference type="ChEBI" id="CHEBI:30089"/>
        <dbReference type="ChEBI" id="CHEBI:30616"/>
        <dbReference type="ChEBI" id="CHEBI:456216"/>
        <dbReference type="EC" id="2.7.2.1"/>
    </reaction>
</comment>
<feature type="binding site" evidence="9">
    <location>
        <begin position="230"/>
        <end position="232"/>
    </location>
    <ligand>
        <name>ATP</name>
        <dbReference type="ChEBI" id="CHEBI:30616"/>
    </ligand>
</feature>
<comment type="similarity">
    <text evidence="1 9 10">Belongs to the acetokinase family.</text>
</comment>
<dbReference type="SUPFAM" id="SSF53067">
    <property type="entry name" value="Actin-like ATPase domain"/>
    <property type="match status" value="2"/>
</dbReference>
<dbReference type="NCBIfam" id="TIGR00016">
    <property type="entry name" value="ackA"/>
    <property type="match status" value="1"/>
</dbReference>
<feature type="active site" description="Proton donor/acceptor" evidence="9">
    <location>
        <position position="97"/>
    </location>
</feature>
<dbReference type="GO" id="GO:0008776">
    <property type="term" value="F:acetate kinase activity"/>
    <property type="evidence" value="ECO:0007669"/>
    <property type="project" value="UniProtKB-UniRule"/>
</dbReference>
<dbReference type="EC" id="2.7.2.1" evidence="9"/>
<dbReference type="AlphaFoldDB" id="A0AA37T4R4"/>
<dbReference type="GO" id="GO:0006083">
    <property type="term" value="P:acetate metabolic process"/>
    <property type="evidence" value="ECO:0007669"/>
    <property type="project" value="TreeGrafter"/>
</dbReference>
<sequence length="343" mass="37772">MLFEAHLTDDTEKINHALITLLDRLSVEFCDVVIMGIVHRVVHGGSMYTKPVKINKQVIEALQSLIPLAPMHIKPELCAINMLFKTFPNTLQVACFDTSFHSTQPELEKWFPLPAPLFNDGIHRYGFHGLSYEYISRLIPKVIPKEHRQKVLVAHLGSGASLCALYKGKSIASSMGFTALDGLMMGTRCGSIDPGVVLHLLQQKGMTADAVSSLLYKNSGLLGVSGESADIRDLVSSESPSAQRALDLFSYSVAKHAGSLIMIMSGIDAIIFTGGVGENSAEIRKNVLQYFHWLNAIIDVSANNTHSQVLHHPKSTIGIYKISTNEEWMLAYHCFSFLKADAF</sequence>
<proteinExistence type="inferred from homology"/>
<dbReference type="GO" id="GO:0000287">
    <property type="term" value="F:magnesium ion binding"/>
    <property type="evidence" value="ECO:0007669"/>
    <property type="project" value="UniProtKB-UniRule"/>
</dbReference>
<comment type="pathway">
    <text evidence="9">Metabolic intermediate biosynthesis; acetyl-CoA biosynthesis; acetyl-CoA from acetate: step 1/2.</text>
</comment>
<dbReference type="PANTHER" id="PTHR21060:SF21">
    <property type="entry name" value="ACETATE KINASE"/>
    <property type="match status" value="1"/>
</dbReference>
<evidence type="ECO:0000256" key="2">
    <source>
        <dbReference type="ARBA" id="ARBA00022490"/>
    </source>
</evidence>
<evidence type="ECO:0000256" key="3">
    <source>
        <dbReference type="ARBA" id="ARBA00022679"/>
    </source>
</evidence>
<protein>
    <recommendedName>
        <fullName evidence="9">Acetate kinase</fullName>
        <ecNumber evidence="9">2.7.2.1</ecNumber>
    </recommendedName>
    <alternativeName>
        <fullName evidence="9">Acetokinase</fullName>
    </alternativeName>
</protein>
<comment type="cofactor">
    <cofactor evidence="9">
        <name>Mg(2+)</name>
        <dbReference type="ChEBI" id="CHEBI:18420"/>
    </cofactor>
    <cofactor evidence="9">
        <name>Mn(2+)</name>
        <dbReference type="ChEBI" id="CHEBI:29035"/>
    </cofactor>
    <text evidence="9">Mg(2+). Can also accept Mn(2+).</text>
</comment>
<gene>
    <name evidence="11" type="primary">ackA_1</name>
    <name evidence="9" type="synonym">ackA</name>
    <name evidence="11" type="ORF">GCM10007877_06910</name>
</gene>
<keyword evidence="7 9" id="KW-0067">ATP-binding</keyword>
<comment type="subunit">
    <text evidence="9">Homodimer.</text>
</comment>
<accession>A0AA37T4R4</accession>
<dbReference type="GO" id="GO:0006085">
    <property type="term" value="P:acetyl-CoA biosynthetic process"/>
    <property type="evidence" value="ECO:0007669"/>
    <property type="project" value="UniProtKB-UniRule"/>
</dbReference>
<evidence type="ECO:0000256" key="5">
    <source>
        <dbReference type="ARBA" id="ARBA00022741"/>
    </source>
</evidence>
<feature type="binding site" evidence="9">
    <location>
        <position position="40"/>
    </location>
    <ligand>
        <name>substrate</name>
    </ligand>
</feature>
<comment type="caution">
    <text evidence="9">Lacks conserved residue(s) required for the propagation of feature annotation.</text>
</comment>
<evidence type="ECO:0000256" key="1">
    <source>
        <dbReference type="ARBA" id="ARBA00008748"/>
    </source>
</evidence>
<feature type="site" description="Transition state stabilizer" evidence="9">
    <location>
        <position position="188"/>
    </location>
</feature>
<evidence type="ECO:0000256" key="7">
    <source>
        <dbReference type="ARBA" id="ARBA00022840"/>
    </source>
</evidence>
<dbReference type="InterPro" id="IPR023865">
    <property type="entry name" value="Aliphatic_acid_kinase_CS"/>
</dbReference>
<dbReference type="PRINTS" id="PR00471">
    <property type="entry name" value="ACETATEKNASE"/>
</dbReference>
<reference evidence="11 12" key="1">
    <citation type="journal article" date="2014" name="Int. J. Syst. Evol. Microbiol.">
        <title>Complete genome sequence of Corynebacterium casei LMG S-19264T (=DSM 44701T), isolated from a smear-ripened cheese.</title>
        <authorList>
            <consortium name="US DOE Joint Genome Institute (JGI-PGF)"/>
            <person name="Walter F."/>
            <person name="Albersmeier A."/>
            <person name="Kalinowski J."/>
            <person name="Ruckert C."/>
        </authorList>
    </citation>
    <scope>NUCLEOTIDE SEQUENCE [LARGE SCALE GENOMIC DNA]</scope>
    <source>
        <strain evidence="11 12">NBRC 110095</strain>
    </source>
</reference>
<keyword evidence="3 9" id="KW-0808">Transferase</keyword>
<feature type="site" description="Transition state stabilizer" evidence="9">
    <location>
        <position position="128"/>
    </location>
</feature>
<dbReference type="Pfam" id="PF00871">
    <property type="entry name" value="Acetate_kinase"/>
    <property type="match status" value="1"/>
</dbReference>
<dbReference type="GO" id="GO:0005524">
    <property type="term" value="F:ATP binding"/>
    <property type="evidence" value="ECO:0007669"/>
    <property type="project" value="UniProtKB-KW"/>
</dbReference>
<organism evidence="11 12">
    <name type="scientific">Marinibactrum halimedae</name>
    <dbReference type="NCBI Taxonomy" id="1444977"/>
    <lineage>
        <taxon>Bacteria</taxon>
        <taxon>Pseudomonadati</taxon>
        <taxon>Pseudomonadota</taxon>
        <taxon>Gammaproteobacteria</taxon>
        <taxon>Cellvibrionales</taxon>
        <taxon>Cellvibrionaceae</taxon>
        <taxon>Marinibactrum</taxon>
    </lineage>
</organism>
<dbReference type="HAMAP" id="MF_00020">
    <property type="entry name" value="Acetate_kinase"/>
    <property type="match status" value="1"/>
</dbReference>
<dbReference type="InterPro" id="IPR000890">
    <property type="entry name" value="Aliphatic_acid_kin_short-chain"/>
</dbReference>